<evidence type="ECO:0000313" key="9">
    <source>
        <dbReference type="EnsemblMetazoa" id="XP_016990673.2"/>
    </source>
</evidence>
<feature type="domain" description="Chitin-binding type-2" evidence="8">
    <location>
        <begin position="866"/>
        <end position="920"/>
    </location>
</feature>
<dbReference type="SUPFAM" id="SSF57625">
    <property type="entry name" value="Invertebrate chitin-binding proteins"/>
    <property type="match status" value="10"/>
</dbReference>
<dbReference type="RefSeq" id="XP_016990673.2">
    <property type="nucleotide sequence ID" value="XM_017135184.2"/>
</dbReference>
<feature type="region of interest" description="Disordered" evidence="6">
    <location>
        <begin position="377"/>
        <end position="416"/>
    </location>
</feature>
<feature type="domain" description="Chitin-binding type-2" evidence="8">
    <location>
        <begin position="140"/>
        <end position="194"/>
    </location>
</feature>
<dbReference type="SUPFAM" id="SSF47162">
    <property type="entry name" value="Apolipoprotein"/>
    <property type="match status" value="1"/>
</dbReference>
<dbReference type="GeneID" id="108052717"/>
<dbReference type="PANTHER" id="PTHR23301">
    <property type="entry name" value="CHITIN BINDING PERITROPHIN-A"/>
    <property type="match status" value="1"/>
</dbReference>
<keyword evidence="1" id="KW-0147">Chitin-binding</keyword>
<keyword evidence="4" id="KW-1015">Disulfide bond</keyword>
<keyword evidence="10" id="KW-1185">Reference proteome</keyword>
<evidence type="ECO:0000313" key="10">
    <source>
        <dbReference type="Proteomes" id="UP001652680"/>
    </source>
</evidence>
<evidence type="ECO:0000256" key="7">
    <source>
        <dbReference type="SAM" id="SignalP"/>
    </source>
</evidence>
<dbReference type="Pfam" id="PF01607">
    <property type="entry name" value="CBM_14"/>
    <property type="match status" value="9"/>
</dbReference>
<feature type="compositionally biased region" description="Polar residues" evidence="6">
    <location>
        <begin position="385"/>
        <end position="416"/>
    </location>
</feature>
<feature type="domain" description="Chitin-binding type-2" evidence="8">
    <location>
        <begin position="810"/>
        <end position="864"/>
    </location>
</feature>
<dbReference type="PROSITE" id="PS50940">
    <property type="entry name" value="CHIT_BIND_II"/>
    <property type="match status" value="10"/>
</dbReference>
<evidence type="ECO:0000259" key="8">
    <source>
        <dbReference type="PROSITE" id="PS50940"/>
    </source>
</evidence>
<keyword evidence="5" id="KW-0325">Glycoprotein</keyword>
<organism evidence="9 10">
    <name type="scientific">Drosophila rhopaloa</name>
    <name type="common">Fruit fly</name>
    <dbReference type="NCBI Taxonomy" id="1041015"/>
    <lineage>
        <taxon>Eukaryota</taxon>
        <taxon>Metazoa</taxon>
        <taxon>Ecdysozoa</taxon>
        <taxon>Arthropoda</taxon>
        <taxon>Hexapoda</taxon>
        <taxon>Insecta</taxon>
        <taxon>Pterygota</taxon>
        <taxon>Neoptera</taxon>
        <taxon>Endopterygota</taxon>
        <taxon>Diptera</taxon>
        <taxon>Brachycera</taxon>
        <taxon>Muscomorpha</taxon>
        <taxon>Ephydroidea</taxon>
        <taxon>Drosophilidae</taxon>
        <taxon>Drosophila</taxon>
        <taxon>Sophophora</taxon>
    </lineage>
</organism>
<evidence type="ECO:0000256" key="2">
    <source>
        <dbReference type="ARBA" id="ARBA00022729"/>
    </source>
</evidence>
<sequence length="1080" mass="120797">MRMIYYVCSMWALICLMRTSSASVIKDSVKCTEGLVAADIDDCASYFQCLDDEAVHINCPNGSYFEANNEVCVVDEFEICPTSTRKCFEGDLFVDFNDCAAYMICLRGNLVKEKCPLGSYFNIISKSCRLDRRAVCTPQREICKEGERTEDSKDCAGYLECARGALVKKKCPSGSYFEAIFKLCQVDEKGVCSTSSNHCSEGEVQVAPNNCAGYLTCQNGKLETKSCPNGSYFESTLKSCVVDGNGVCVGAPVRCTEEQVYLDPKNCAGYLKCIGGELVEEQCPSGTYYDFKLEACLPDSDGACVTNIKLCFEGFREKDPRDRSGYTQCIRGKVEYMKCDPGRYFNVTQQDCLIDAGEVCRKSEAVQHKIEVQHEYKESSVGDFHQNTGSTISDFHQNSESTVTEPNQYTESSVSDLHQYSESTVAELSQYTKNTVADQDQYTESTVAEITQYTESSIKDLLKFTESTVADLSQYTESIVADQDEYTESIVTELTQFTESTTADLYQFTESTVAELSQYTESTVLDLFQYTESTVADLSQYTENIGADLHQYTESTVAESNQYTESTVAHPDQYTESTVAEFNKFTESTTADLYQYTESTVAELSPYTESTVVDLFRYTESTVAELSQYTESIGPDLLQYTESTVAESSLYTESTVVDLFQYTESTVADLSQFTESTTADLYQYTESTFAALSQYTESIFADLYQYTESTVAESSQYTESTVADQDQYTDSTVAEFNQFTDSTTADLYQYTESTVAKLEQSTESTDLHQFTDGIVPKLNQYTDIIKYAQSTVGHLPTTVPFLQLPTFDPLAKCTEGQQKLDPNNCAGYLKCINGTLKEQLCPSGFYFDSNLKACFVDSSAMCITNIKFCIEGVREQDPQDCAGYRQCIESQVQSRRCPSGSYFNVAERDCLVDEYKVCVKTEENSFTDLQSSDSDQQIFLSDKTCVLDVNGLCIESLPKCREGQLKLNPNNCAGYMKCIDGVLKERLCPSGAYYEPQLKACLVDRRGICVTNIEDCVEGLREEDPQDCAGYRQCIRGEVQNLKCPSGSYFSVPQRDCIVDVYEVCVNTGLKYYEYYSQHK</sequence>
<dbReference type="Gene3D" id="1.20.120.20">
    <property type="entry name" value="Apolipoprotein"/>
    <property type="match status" value="1"/>
</dbReference>
<dbReference type="SMART" id="SM00494">
    <property type="entry name" value="ChtBD2"/>
    <property type="match status" value="10"/>
</dbReference>
<proteinExistence type="predicted"/>
<feature type="domain" description="Chitin-binding type-2" evidence="8">
    <location>
        <begin position="1013"/>
        <end position="1067"/>
    </location>
</feature>
<feature type="domain" description="Chitin-binding type-2" evidence="8">
    <location>
        <begin position="28"/>
        <end position="82"/>
    </location>
</feature>
<feature type="domain" description="Chitin-binding type-2" evidence="8">
    <location>
        <begin position="252"/>
        <end position="306"/>
    </location>
</feature>
<dbReference type="PANTHER" id="PTHR23301:SF106">
    <property type="entry name" value="CHITIN-BINDING TYPE-2 DOMAIN-CONTAINING PROTEIN-RELATED"/>
    <property type="match status" value="1"/>
</dbReference>
<dbReference type="InterPro" id="IPR002557">
    <property type="entry name" value="Chitin-bd_dom"/>
</dbReference>
<feature type="domain" description="Chitin-binding type-2" evidence="8">
    <location>
        <begin position="957"/>
        <end position="1011"/>
    </location>
</feature>
<evidence type="ECO:0000256" key="6">
    <source>
        <dbReference type="SAM" id="MobiDB-lite"/>
    </source>
</evidence>
<evidence type="ECO:0000256" key="5">
    <source>
        <dbReference type="ARBA" id="ARBA00023180"/>
    </source>
</evidence>
<feature type="domain" description="Chitin-binding type-2" evidence="8">
    <location>
        <begin position="308"/>
        <end position="362"/>
    </location>
</feature>
<dbReference type="InterPro" id="IPR051940">
    <property type="entry name" value="Chitin_bind-dev_reg"/>
</dbReference>
<dbReference type="EnsemblMetazoa" id="XM_017135184.2">
    <property type="protein sequence ID" value="XP_016990673.2"/>
    <property type="gene ID" value="LOC108052717"/>
</dbReference>
<reference evidence="9" key="2">
    <citation type="submission" date="2025-05" db="UniProtKB">
        <authorList>
            <consortium name="EnsemblMetazoa"/>
        </authorList>
    </citation>
    <scope>IDENTIFICATION</scope>
</reference>
<dbReference type="Gene3D" id="2.170.140.10">
    <property type="entry name" value="Chitin binding domain"/>
    <property type="match status" value="7"/>
</dbReference>
<evidence type="ECO:0000256" key="1">
    <source>
        <dbReference type="ARBA" id="ARBA00022669"/>
    </source>
</evidence>
<dbReference type="InterPro" id="IPR036508">
    <property type="entry name" value="Chitin-bd_dom_sf"/>
</dbReference>
<evidence type="ECO:0000256" key="3">
    <source>
        <dbReference type="ARBA" id="ARBA00022737"/>
    </source>
</evidence>
<feature type="domain" description="Chitin-binding type-2" evidence="8">
    <location>
        <begin position="84"/>
        <end position="138"/>
    </location>
</feature>
<dbReference type="Proteomes" id="UP001652680">
    <property type="component" value="Unassembled WGS sequence"/>
</dbReference>
<keyword evidence="2 7" id="KW-0732">Signal</keyword>
<feature type="domain" description="Chitin-binding type-2" evidence="8">
    <location>
        <begin position="196"/>
        <end position="250"/>
    </location>
</feature>
<evidence type="ECO:0000256" key="4">
    <source>
        <dbReference type="ARBA" id="ARBA00023157"/>
    </source>
</evidence>
<protein>
    <recommendedName>
        <fullName evidence="8">Chitin-binding type-2 domain-containing protein</fullName>
    </recommendedName>
</protein>
<feature type="chain" id="PRO_5045117983" description="Chitin-binding type-2 domain-containing protein" evidence="7">
    <location>
        <begin position="23"/>
        <end position="1080"/>
    </location>
</feature>
<keyword evidence="3" id="KW-0677">Repeat</keyword>
<accession>A0ABM5I601</accession>
<dbReference type="SUPFAM" id="SSF58113">
    <property type="entry name" value="Apolipoprotein A-I"/>
    <property type="match status" value="1"/>
</dbReference>
<name>A0ABM5I601_DRORH</name>
<reference evidence="10" key="1">
    <citation type="journal article" date="2021" name="Elife">
        <title>Highly contiguous assemblies of 101 drosophilid genomes.</title>
        <authorList>
            <person name="Kim B.Y."/>
            <person name="Wang J.R."/>
            <person name="Miller D.E."/>
            <person name="Barmina O."/>
            <person name="Delaney E."/>
            <person name="Thompson A."/>
            <person name="Comeault A.A."/>
            <person name="Peede D."/>
            <person name="D'Agostino E.R."/>
            <person name="Pelaez J."/>
            <person name="Aguilar J.M."/>
            <person name="Haji D."/>
            <person name="Matsunaga T."/>
            <person name="Armstrong E.E."/>
            <person name="Zych M."/>
            <person name="Ogawa Y."/>
            <person name="Stamenkovic-Radak M."/>
            <person name="Jelic M."/>
            <person name="Veselinovic M.S."/>
            <person name="Tanaskovic M."/>
            <person name="Eric P."/>
            <person name="Gao J.J."/>
            <person name="Katoh T.K."/>
            <person name="Toda M.J."/>
            <person name="Watabe H."/>
            <person name="Watada M."/>
            <person name="Davis J.S."/>
            <person name="Moyle L.C."/>
            <person name="Manoli G."/>
            <person name="Bertolini E."/>
            <person name="Kostal V."/>
            <person name="Hawley R.S."/>
            <person name="Takahashi A."/>
            <person name="Jones C.D."/>
            <person name="Price D.K."/>
            <person name="Whiteman N."/>
            <person name="Kopp A."/>
            <person name="Matute D.R."/>
            <person name="Petrov D.A."/>
        </authorList>
    </citation>
    <scope>NUCLEOTIDE SEQUENCE [LARGE SCALE GENOMIC DNA]</scope>
</reference>
<feature type="signal peptide" evidence="7">
    <location>
        <begin position="1"/>
        <end position="22"/>
    </location>
</feature>